<dbReference type="InterPro" id="IPR015422">
    <property type="entry name" value="PyrdxlP-dep_Trfase_small"/>
</dbReference>
<reference evidence="5 6" key="1">
    <citation type="submission" date="2020-08" db="EMBL/GenBank/DDBJ databases">
        <title>Genomic Encyclopedia of Type Strains, Phase IV (KMG-IV): sequencing the most valuable type-strain genomes for metagenomic binning, comparative biology and taxonomic classification.</title>
        <authorList>
            <person name="Goeker M."/>
        </authorList>
    </citation>
    <scope>NUCLEOTIDE SEQUENCE [LARGE SCALE GENOMIC DNA]</scope>
    <source>
        <strain evidence="5 6">DSM 24194</strain>
    </source>
</reference>
<keyword evidence="2" id="KW-0378">Hydrolase</keyword>
<keyword evidence="5" id="KW-0456">Lyase</keyword>
<dbReference type="InterPro" id="IPR015421">
    <property type="entry name" value="PyrdxlP-dep_Trfase_major"/>
</dbReference>
<feature type="domain" description="Aminotransferase class V" evidence="4">
    <location>
        <begin position="70"/>
        <end position="312"/>
    </location>
</feature>
<evidence type="ECO:0000256" key="2">
    <source>
        <dbReference type="ARBA" id="ARBA00022801"/>
    </source>
</evidence>
<protein>
    <submittedName>
        <fullName evidence="5">Selenocysteine lyase/cysteine desulfurase</fullName>
    </submittedName>
</protein>
<evidence type="ECO:0000313" key="6">
    <source>
        <dbReference type="Proteomes" id="UP000578569"/>
    </source>
</evidence>
<dbReference type="EMBL" id="JACICF010000002">
    <property type="protein sequence ID" value="MBB3764850.1"/>
    <property type="molecule type" value="Genomic_DNA"/>
</dbReference>
<dbReference type="GO" id="GO:0006569">
    <property type="term" value="P:L-tryptophan catabolic process"/>
    <property type="evidence" value="ECO:0007669"/>
    <property type="project" value="InterPro"/>
</dbReference>
<dbReference type="GO" id="GO:0005737">
    <property type="term" value="C:cytoplasm"/>
    <property type="evidence" value="ECO:0007669"/>
    <property type="project" value="InterPro"/>
</dbReference>
<keyword evidence="1" id="KW-0662">Pyridine nucleotide biosynthesis</keyword>
<dbReference type="Proteomes" id="UP000578569">
    <property type="component" value="Unassembled WGS sequence"/>
</dbReference>
<dbReference type="InterPro" id="IPR010111">
    <property type="entry name" value="Kynureninase"/>
</dbReference>
<dbReference type="SUPFAM" id="SSF53383">
    <property type="entry name" value="PLP-dependent transferases"/>
    <property type="match status" value="1"/>
</dbReference>
<dbReference type="GO" id="GO:0030429">
    <property type="term" value="F:kynureninase activity"/>
    <property type="evidence" value="ECO:0007669"/>
    <property type="project" value="InterPro"/>
</dbReference>
<dbReference type="Gene3D" id="3.90.1150.10">
    <property type="entry name" value="Aspartate Aminotransferase, domain 1"/>
    <property type="match status" value="1"/>
</dbReference>
<evidence type="ECO:0000256" key="1">
    <source>
        <dbReference type="ARBA" id="ARBA00022642"/>
    </source>
</evidence>
<gene>
    <name evidence="5" type="ORF">FHS50_001912</name>
</gene>
<dbReference type="Pfam" id="PF22580">
    <property type="entry name" value="KYNU_C"/>
    <property type="match status" value="1"/>
</dbReference>
<evidence type="ECO:0000313" key="5">
    <source>
        <dbReference type="EMBL" id="MBB3764850.1"/>
    </source>
</evidence>
<dbReference type="RefSeq" id="WP_221184916.1">
    <property type="nucleotide sequence ID" value="NZ_JACICF010000002.1"/>
</dbReference>
<keyword evidence="6" id="KW-1185">Reference proteome</keyword>
<proteinExistence type="predicted"/>
<name>A0A839Z2J8_9SPHN</name>
<dbReference type="Pfam" id="PF00266">
    <property type="entry name" value="Aminotran_5"/>
    <property type="match status" value="1"/>
</dbReference>
<dbReference type="GO" id="GO:0016829">
    <property type="term" value="F:lyase activity"/>
    <property type="evidence" value="ECO:0007669"/>
    <property type="project" value="UniProtKB-KW"/>
</dbReference>
<dbReference type="AlphaFoldDB" id="A0A839Z2J8"/>
<evidence type="ECO:0000256" key="3">
    <source>
        <dbReference type="ARBA" id="ARBA00022898"/>
    </source>
</evidence>
<dbReference type="GO" id="GO:0030170">
    <property type="term" value="F:pyridoxal phosphate binding"/>
    <property type="evidence" value="ECO:0007669"/>
    <property type="project" value="InterPro"/>
</dbReference>
<sequence length="387" mass="43088">MSFKPLFSKSLSADPDRLHFAAHSHHLWPDASFAGQVRCWEDAARLADRKWDRVMGEIWPAACAEVGRELGHVPADRIVFAGNTHDFLVRLAAAAPQRFGRKLHILTSDGEFHSARRQFARWVEEDSIRLETIPALPAESFSERFTQAAATGDHDLVLVSQVMFGSGRIASDLDRLVELSRPEGPWVVIDGYHAFMAIEEPFPERWSDKAFYLAGGYKYAMAGEGMGFMSCPPGYGERPPITGWYAEFEDLTLPPGMIGYARDAMRFMGATFDPSALYRFLAVREALAENGLDTARISGRVARLHAQLVDGLGDTVFARAELLNPLDGGPHARFLAYRHPDAARWCKALGERNCIVDVRGEVIRLGLGLYHDEEDIDRFAALARVLA</sequence>
<dbReference type="Gene3D" id="3.40.640.10">
    <property type="entry name" value="Type I PLP-dependent aspartate aminotransferase-like (Major domain)"/>
    <property type="match status" value="1"/>
</dbReference>
<dbReference type="InterPro" id="IPR015424">
    <property type="entry name" value="PyrdxlP-dep_Trfase"/>
</dbReference>
<dbReference type="GO" id="GO:0009435">
    <property type="term" value="P:NAD+ biosynthetic process"/>
    <property type="evidence" value="ECO:0007669"/>
    <property type="project" value="InterPro"/>
</dbReference>
<organism evidence="5 6">
    <name type="scientific">Sphingomicrobium lutaoense</name>
    <dbReference type="NCBI Taxonomy" id="515949"/>
    <lineage>
        <taxon>Bacteria</taxon>
        <taxon>Pseudomonadati</taxon>
        <taxon>Pseudomonadota</taxon>
        <taxon>Alphaproteobacteria</taxon>
        <taxon>Sphingomonadales</taxon>
        <taxon>Sphingomonadaceae</taxon>
        <taxon>Sphingomicrobium</taxon>
    </lineage>
</organism>
<accession>A0A839Z2J8</accession>
<dbReference type="InterPro" id="IPR000192">
    <property type="entry name" value="Aminotrans_V_dom"/>
</dbReference>
<comment type="caution">
    <text evidence="5">The sequence shown here is derived from an EMBL/GenBank/DDBJ whole genome shotgun (WGS) entry which is preliminary data.</text>
</comment>
<evidence type="ECO:0000259" key="4">
    <source>
        <dbReference type="Pfam" id="PF00266"/>
    </source>
</evidence>
<keyword evidence="3" id="KW-0663">Pyridoxal phosphate</keyword>